<dbReference type="Proteomes" id="UP000479190">
    <property type="component" value="Unassembled WGS sequence"/>
</dbReference>
<keyword evidence="1" id="KW-0472">Membrane</keyword>
<accession>A0A6H5I713</accession>
<evidence type="ECO:0000256" key="1">
    <source>
        <dbReference type="SAM" id="Phobius"/>
    </source>
</evidence>
<evidence type="ECO:0000313" key="3">
    <source>
        <dbReference type="Proteomes" id="UP000479190"/>
    </source>
</evidence>
<reference evidence="2 3" key="1">
    <citation type="submission" date="2020-02" db="EMBL/GenBank/DDBJ databases">
        <authorList>
            <person name="Ferguson B K."/>
        </authorList>
    </citation>
    <scope>NUCLEOTIDE SEQUENCE [LARGE SCALE GENOMIC DNA]</scope>
</reference>
<name>A0A6H5I713_9HYME</name>
<organism evidence="2 3">
    <name type="scientific">Trichogramma brassicae</name>
    <dbReference type="NCBI Taxonomy" id="86971"/>
    <lineage>
        <taxon>Eukaryota</taxon>
        <taxon>Metazoa</taxon>
        <taxon>Ecdysozoa</taxon>
        <taxon>Arthropoda</taxon>
        <taxon>Hexapoda</taxon>
        <taxon>Insecta</taxon>
        <taxon>Pterygota</taxon>
        <taxon>Neoptera</taxon>
        <taxon>Endopterygota</taxon>
        <taxon>Hymenoptera</taxon>
        <taxon>Apocrita</taxon>
        <taxon>Proctotrupomorpha</taxon>
        <taxon>Chalcidoidea</taxon>
        <taxon>Trichogrammatidae</taxon>
        <taxon>Trichogramma</taxon>
    </lineage>
</organism>
<dbReference type="EMBL" id="CADCXV010000523">
    <property type="protein sequence ID" value="CAB0030712.1"/>
    <property type="molecule type" value="Genomic_DNA"/>
</dbReference>
<keyword evidence="1" id="KW-0812">Transmembrane</keyword>
<feature type="non-terminal residue" evidence="2">
    <location>
        <position position="151"/>
    </location>
</feature>
<proteinExistence type="predicted"/>
<keyword evidence="1" id="KW-1133">Transmembrane helix</keyword>
<keyword evidence="3" id="KW-1185">Reference proteome</keyword>
<dbReference type="AlphaFoldDB" id="A0A6H5I713"/>
<protein>
    <submittedName>
        <fullName evidence="2">Uncharacterized protein</fullName>
    </submittedName>
</protein>
<gene>
    <name evidence="2" type="ORF">TBRA_LOCUS2708</name>
</gene>
<evidence type="ECO:0000313" key="2">
    <source>
        <dbReference type="EMBL" id="CAB0030712.1"/>
    </source>
</evidence>
<feature type="transmembrane region" description="Helical" evidence="1">
    <location>
        <begin position="116"/>
        <end position="135"/>
    </location>
</feature>
<sequence>MKLMIRGTGKEIVRYVNVNVYATSCARFVTNKDRHIFGKLPLVKRQKYSLLEGSSITFLSEDNISEDKIKYLLQSIIYNYSKAASFRSNRVKNTVYTEEPYYRRIYLNIMTSSMEIIFYHIFFTLCTHFVEFIIAPPSRTVQPARIFYTLK</sequence>